<evidence type="ECO:0000256" key="2">
    <source>
        <dbReference type="SAM" id="Phobius"/>
    </source>
</evidence>
<protein>
    <submittedName>
        <fullName evidence="3">Uncharacterized protein</fullName>
    </submittedName>
</protein>
<feature type="transmembrane region" description="Helical" evidence="2">
    <location>
        <begin position="183"/>
        <end position="202"/>
    </location>
</feature>
<evidence type="ECO:0000256" key="1">
    <source>
        <dbReference type="SAM" id="MobiDB-lite"/>
    </source>
</evidence>
<feature type="transmembrane region" description="Helical" evidence="2">
    <location>
        <begin position="127"/>
        <end position="146"/>
    </location>
</feature>
<keyword evidence="2" id="KW-0472">Membrane</keyword>
<reference evidence="3 4" key="1">
    <citation type="submission" date="2019-02" db="EMBL/GenBank/DDBJ databases">
        <title>Genome sequencing of the rare red list fungi Phellinidium pouzarii.</title>
        <authorList>
            <person name="Buettner E."/>
            <person name="Kellner H."/>
        </authorList>
    </citation>
    <scope>NUCLEOTIDE SEQUENCE [LARGE SCALE GENOMIC DNA]</scope>
    <source>
        <strain evidence="3 4">DSM 108285</strain>
    </source>
</reference>
<name>A0A4S4LEF6_9AGAM</name>
<keyword evidence="2" id="KW-1133">Transmembrane helix</keyword>
<dbReference type="EMBL" id="SGPK01000044">
    <property type="protein sequence ID" value="THH10129.1"/>
    <property type="molecule type" value="Genomic_DNA"/>
</dbReference>
<feature type="transmembrane region" description="Helical" evidence="2">
    <location>
        <begin position="91"/>
        <end position="115"/>
    </location>
</feature>
<evidence type="ECO:0000313" key="4">
    <source>
        <dbReference type="Proteomes" id="UP000308199"/>
    </source>
</evidence>
<sequence length="326" mass="36270">MSSAAQTVEVATHLWPRPDTLVARREAAKFYALAAFVEKVWRRKFTGLTVLWFLNRWVFFLAVIPTIVSFHDPQWIGPVCVPARLIFCDRYFRYPGFIAAFQRVVIGSVFILRIYCIYGRSIRAPSIIVAFLIPEIVVKLFVTIKWDSVVLILTVSRSYVAYQQSVMVNTASRLWKVILKDGIVYFLVIFSANLLTVIMFGLDLKAINADFGVMINSLMTARLILNLKSVGSFERNGAESTSIGGDAGGATVMSAWEAAVLGDIGNDFEESSEMSSRTAVSTIASSRLLKDSVELGQVEEYELLQRTGGETPDNLGSTQPPSWVIE</sequence>
<keyword evidence="2" id="KW-0812">Transmembrane</keyword>
<dbReference type="OrthoDB" id="3261349at2759"/>
<keyword evidence="4" id="KW-1185">Reference proteome</keyword>
<comment type="caution">
    <text evidence="3">The sequence shown here is derived from an EMBL/GenBank/DDBJ whole genome shotgun (WGS) entry which is preliminary data.</text>
</comment>
<dbReference type="AlphaFoldDB" id="A0A4S4LEF6"/>
<dbReference type="Proteomes" id="UP000308199">
    <property type="component" value="Unassembled WGS sequence"/>
</dbReference>
<organism evidence="3 4">
    <name type="scientific">Phellinidium pouzarii</name>
    <dbReference type="NCBI Taxonomy" id="167371"/>
    <lineage>
        <taxon>Eukaryota</taxon>
        <taxon>Fungi</taxon>
        <taxon>Dikarya</taxon>
        <taxon>Basidiomycota</taxon>
        <taxon>Agaricomycotina</taxon>
        <taxon>Agaricomycetes</taxon>
        <taxon>Hymenochaetales</taxon>
        <taxon>Hymenochaetaceae</taxon>
        <taxon>Phellinidium</taxon>
    </lineage>
</organism>
<evidence type="ECO:0000313" key="3">
    <source>
        <dbReference type="EMBL" id="THH10129.1"/>
    </source>
</evidence>
<gene>
    <name evidence="3" type="ORF">EW145_g1544</name>
</gene>
<accession>A0A4S4LEF6</accession>
<proteinExistence type="predicted"/>
<feature type="region of interest" description="Disordered" evidence="1">
    <location>
        <begin position="304"/>
        <end position="326"/>
    </location>
</feature>
<feature type="transmembrane region" description="Helical" evidence="2">
    <location>
        <begin position="49"/>
        <end position="71"/>
    </location>
</feature>
<feature type="compositionally biased region" description="Polar residues" evidence="1">
    <location>
        <begin position="314"/>
        <end position="326"/>
    </location>
</feature>